<dbReference type="Proteomes" id="UP001374535">
    <property type="component" value="Chromosome 7"/>
</dbReference>
<name>A0AAQ3RR03_VIGMU</name>
<evidence type="ECO:0000313" key="1">
    <source>
        <dbReference type="EMBL" id="WVZ03302.1"/>
    </source>
</evidence>
<proteinExistence type="predicted"/>
<evidence type="ECO:0000313" key="2">
    <source>
        <dbReference type="Proteomes" id="UP001374535"/>
    </source>
</evidence>
<protein>
    <submittedName>
        <fullName evidence="1">Uncharacterized protein</fullName>
    </submittedName>
</protein>
<accession>A0AAQ3RR03</accession>
<keyword evidence="2" id="KW-1185">Reference proteome</keyword>
<dbReference type="AlphaFoldDB" id="A0AAQ3RR03"/>
<gene>
    <name evidence="1" type="ORF">V8G54_024108</name>
</gene>
<organism evidence="1 2">
    <name type="scientific">Vigna mungo</name>
    <name type="common">Black gram</name>
    <name type="synonym">Phaseolus mungo</name>
    <dbReference type="NCBI Taxonomy" id="3915"/>
    <lineage>
        <taxon>Eukaryota</taxon>
        <taxon>Viridiplantae</taxon>
        <taxon>Streptophyta</taxon>
        <taxon>Embryophyta</taxon>
        <taxon>Tracheophyta</taxon>
        <taxon>Spermatophyta</taxon>
        <taxon>Magnoliopsida</taxon>
        <taxon>eudicotyledons</taxon>
        <taxon>Gunneridae</taxon>
        <taxon>Pentapetalae</taxon>
        <taxon>rosids</taxon>
        <taxon>fabids</taxon>
        <taxon>Fabales</taxon>
        <taxon>Fabaceae</taxon>
        <taxon>Papilionoideae</taxon>
        <taxon>50 kb inversion clade</taxon>
        <taxon>NPAAA clade</taxon>
        <taxon>indigoferoid/millettioid clade</taxon>
        <taxon>Phaseoleae</taxon>
        <taxon>Vigna</taxon>
    </lineage>
</organism>
<dbReference type="EMBL" id="CP144694">
    <property type="protein sequence ID" value="WVZ03302.1"/>
    <property type="molecule type" value="Genomic_DNA"/>
</dbReference>
<sequence>MMMDFYVEAAATFMKSHSGQRKLGFSAISDLSAFQVVKTVKIESRRNWIFQWVLAGFEIESVALMRDGKKKKIGGVVVLHMVAAMDIGDLGGANWVVLTWFSHCKQLLLQQKVPSHKEFTSRNRPRILIQLSCQGRTPDPEEKKD</sequence>
<reference evidence="1 2" key="1">
    <citation type="journal article" date="2023" name="Life. Sci Alliance">
        <title>Evolutionary insights into 3D genome organization and epigenetic landscape of Vigna mungo.</title>
        <authorList>
            <person name="Junaid A."/>
            <person name="Singh B."/>
            <person name="Bhatia S."/>
        </authorList>
    </citation>
    <scope>NUCLEOTIDE SEQUENCE [LARGE SCALE GENOMIC DNA]</scope>
    <source>
        <strain evidence="1">Urdbean</strain>
    </source>
</reference>